<dbReference type="Proteomes" id="UP001152604">
    <property type="component" value="Unassembled WGS sequence"/>
</dbReference>
<gene>
    <name evidence="1" type="ORF">MES4922_40344</name>
</gene>
<reference evidence="1" key="1">
    <citation type="submission" date="2022-03" db="EMBL/GenBank/DDBJ databases">
        <authorList>
            <person name="Brunel B."/>
        </authorList>
    </citation>
    <scope>NUCLEOTIDE SEQUENCE</scope>
    <source>
        <strain evidence="1">STM4922sample</strain>
    </source>
</reference>
<name>A0ABN8K5U5_9HYPH</name>
<evidence type="ECO:0000313" key="2">
    <source>
        <dbReference type="Proteomes" id="UP001152604"/>
    </source>
</evidence>
<evidence type="ECO:0000313" key="1">
    <source>
        <dbReference type="EMBL" id="CAH2405614.1"/>
    </source>
</evidence>
<keyword evidence="2" id="KW-1185">Reference proteome</keyword>
<comment type="caution">
    <text evidence="1">The sequence shown here is derived from an EMBL/GenBank/DDBJ whole genome shotgun (WGS) entry which is preliminary data.</text>
</comment>
<dbReference type="EMBL" id="CAKXZS010000034">
    <property type="protein sequence ID" value="CAH2405614.1"/>
    <property type="molecule type" value="Genomic_DNA"/>
</dbReference>
<organism evidence="1 2">
    <name type="scientific">Mesorhizobium ventifaucium</name>
    <dbReference type="NCBI Taxonomy" id="666020"/>
    <lineage>
        <taxon>Bacteria</taxon>
        <taxon>Pseudomonadati</taxon>
        <taxon>Pseudomonadota</taxon>
        <taxon>Alphaproteobacteria</taxon>
        <taxon>Hyphomicrobiales</taxon>
        <taxon>Phyllobacteriaceae</taxon>
        <taxon>Mesorhizobium</taxon>
    </lineage>
</organism>
<sequence length="114" mass="12914">MDLIRASPYRPAAYGTAANQGLTHDRTRSHAQCFRFFLAKRLASTQELDAYNRFQSFQTLSLMGRAFEFPSFVGEEMWSQVMAVRDPGKLREVWPARQPSRVRNGQTAAVSRGG</sequence>
<accession>A0ABN8K5U5</accession>
<protein>
    <submittedName>
        <fullName evidence="1">Uncharacterized protein</fullName>
    </submittedName>
</protein>
<proteinExistence type="predicted"/>